<gene>
    <name evidence="1" type="ORF">Harman_30910</name>
</gene>
<protein>
    <recommendedName>
        <fullName evidence="3">SpoVT-AbrB domain-containing protein</fullName>
    </recommendedName>
</protein>
<comment type="caution">
    <text evidence="1">The sequence shown here is derived from an EMBL/GenBank/DDBJ whole genome shotgun (WGS) entry which is preliminary data.</text>
</comment>
<evidence type="ECO:0000313" key="1">
    <source>
        <dbReference type="EMBL" id="GCF15156.1"/>
    </source>
</evidence>
<name>A0A4C2ELC1_9EURY</name>
<sequence>MSGREKWPDWKTEHGREIYYNYGNIFTLSRTISEYIMSKTTDERGRIYLPKDVRERFGDQYRIVELPSHVALFPVDEDPLEGLRAAVGDAFTETEADELKTEARKAITREVQEEANGRSHDGEA</sequence>
<evidence type="ECO:0000313" key="2">
    <source>
        <dbReference type="Proteomes" id="UP000304382"/>
    </source>
</evidence>
<dbReference type="Proteomes" id="UP000304382">
    <property type="component" value="Unassembled WGS sequence"/>
</dbReference>
<reference evidence="1 2" key="1">
    <citation type="submission" date="2019-02" db="EMBL/GenBank/DDBJ databases">
        <title>Haloarcula mannanilyticum sp. nov., a mannan degrading haloarchaeon isolated from commercial salt.</title>
        <authorList>
            <person name="Enomoto S."/>
            <person name="Shimane Y."/>
            <person name="Kamekura M."/>
            <person name="Ito T."/>
            <person name="Moriya O."/>
            <person name="Ihara K."/>
            <person name="Takahashi-Ando N."/>
            <person name="Fukushima Y."/>
            <person name="Yoshida Y."/>
            <person name="Usama R."/>
            <person name="Takai K."/>
            <person name="Minegishi H."/>
        </authorList>
    </citation>
    <scope>NUCLEOTIDE SEQUENCE [LARGE SCALE GENOMIC DNA]</scope>
    <source>
        <strain evidence="1 2">MD130-1</strain>
    </source>
</reference>
<proteinExistence type="predicted"/>
<dbReference type="AlphaFoldDB" id="A0A4C2ELC1"/>
<evidence type="ECO:0008006" key="3">
    <source>
        <dbReference type="Google" id="ProtNLM"/>
    </source>
</evidence>
<keyword evidence="2" id="KW-1185">Reference proteome</keyword>
<organism evidence="1 2">
    <name type="scientific">Haloarcula mannanilytica</name>
    <dbReference type="NCBI Taxonomy" id="2509225"/>
    <lineage>
        <taxon>Archaea</taxon>
        <taxon>Methanobacteriati</taxon>
        <taxon>Methanobacteriota</taxon>
        <taxon>Stenosarchaea group</taxon>
        <taxon>Halobacteria</taxon>
        <taxon>Halobacteriales</taxon>
        <taxon>Haloarculaceae</taxon>
        <taxon>Haloarcula</taxon>
    </lineage>
</organism>
<accession>A0A4C2ELC1</accession>
<dbReference type="EMBL" id="BIXZ01000006">
    <property type="protein sequence ID" value="GCF15156.1"/>
    <property type="molecule type" value="Genomic_DNA"/>
</dbReference>